<proteinExistence type="predicted"/>
<dbReference type="Pfam" id="PF19200">
    <property type="entry name" value="MupG_N"/>
    <property type="match status" value="1"/>
</dbReference>
<dbReference type="SUPFAM" id="SSF51445">
    <property type="entry name" value="(Trans)glycosidases"/>
    <property type="match status" value="1"/>
</dbReference>
<dbReference type="Proteomes" id="UP000051686">
    <property type="component" value="Unassembled WGS sequence"/>
</dbReference>
<dbReference type="InterPro" id="IPR043797">
    <property type="entry name" value="MupG_N"/>
</dbReference>
<gene>
    <name evidence="3" type="ORF">FD46_GL000827</name>
</gene>
<evidence type="ECO:0000259" key="1">
    <source>
        <dbReference type="Pfam" id="PF05913"/>
    </source>
</evidence>
<feature type="domain" description="6-phospho-N-acetylmuramidase C-terminal" evidence="1">
    <location>
        <begin position="251"/>
        <end position="365"/>
    </location>
</feature>
<dbReference type="InterPro" id="IPR013785">
    <property type="entry name" value="Aldolase_TIM"/>
</dbReference>
<name>A0A0R1MB04_9LACO</name>
<keyword evidence="4" id="KW-1185">Reference proteome</keyword>
<evidence type="ECO:0000313" key="4">
    <source>
        <dbReference type="Proteomes" id="UP000051686"/>
    </source>
</evidence>
<dbReference type="PANTHER" id="PTHR38435:SF1">
    <property type="entry name" value="DUF871 DOMAIN-CONTAINING PROTEIN"/>
    <property type="match status" value="1"/>
</dbReference>
<protein>
    <recommendedName>
        <fullName evidence="5">Outer surface protein</fullName>
    </recommendedName>
</protein>
<evidence type="ECO:0008006" key="5">
    <source>
        <dbReference type="Google" id="ProtNLM"/>
    </source>
</evidence>
<evidence type="ECO:0000259" key="2">
    <source>
        <dbReference type="Pfam" id="PF19200"/>
    </source>
</evidence>
<dbReference type="EMBL" id="AZEH01000025">
    <property type="protein sequence ID" value="KRL05415.1"/>
    <property type="molecule type" value="Genomic_DNA"/>
</dbReference>
<dbReference type="SUPFAM" id="SSF50891">
    <property type="entry name" value="Cyclophilin-like"/>
    <property type="match status" value="1"/>
</dbReference>
<dbReference type="Gene3D" id="3.20.20.70">
    <property type="entry name" value="Aldolase class I"/>
    <property type="match status" value="1"/>
</dbReference>
<dbReference type="Pfam" id="PF05913">
    <property type="entry name" value="MupG_C"/>
    <property type="match status" value="1"/>
</dbReference>
<dbReference type="InterPro" id="IPR029000">
    <property type="entry name" value="Cyclophilin-like_dom_sf"/>
</dbReference>
<accession>A0A0R1MB04</accession>
<reference evidence="3 4" key="1">
    <citation type="journal article" date="2015" name="Genome Announc.">
        <title>Expanding the biotechnology potential of lactobacilli through comparative genomics of 213 strains and associated genera.</title>
        <authorList>
            <person name="Sun Z."/>
            <person name="Harris H.M."/>
            <person name="McCann A."/>
            <person name="Guo C."/>
            <person name="Argimon S."/>
            <person name="Zhang W."/>
            <person name="Yang X."/>
            <person name="Jeffery I.B."/>
            <person name="Cooney J.C."/>
            <person name="Kagawa T.F."/>
            <person name="Liu W."/>
            <person name="Song Y."/>
            <person name="Salvetti E."/>
            <person name="Wrobel A."/>
            <person name="Rasinkangas P."/>
            <person name="Parkhill J."/>
            <person name="Rea M.C."/>
            <person name="O'Sullivan O."/>
            <person name="Ritari J."/>
            <person name="Douillard F.P."/>
            <person name="Paul Ross R."/>
            <person name="Yang R."/>
            <person name="Briner A.E."/>
            <person name="Felis G.E."/>
            <person name="de Vos W.M."/>
            <person name="Barrangou R."/>
            <person name="Klaenhammer T.R."/>
            <person name="Caufield P.W."/>
            <person name="Cui Y."/>
            <person name="Zhang H."/>
            <person name="O'Toole P.W."/>
        </authorList>
    </citation>
    <scope>NUCLEOTIDE SEQUENCE [LARGE SCALE GENOMIC DNA]</scope>
    <source>
        <strain evidence="3 4">DSM 19972</strain>
    </source>
</reference>
<dbReference type="InterPro" id="IPR008589">
    <property type="entry name" value="MupG"/>
</dbReference>
<dbReference type="InterPro" id="IPR043894">
    <property type="entry name" value="MupG_C"/>
</dbReference>
<feature type="domain" description="6-phospho-N-acetylmuramidase N-terminal" evidence="2">
    <location>
        <begin position="8"/>
        <end position="240"/>
    </location>
</feature>
<dbReference type="PANTHER" id="PTHR38435">
    <property type="match status" value="1"/>
</dbReference>
<dbReference type="Gene3D" id="2.40.100.10">
    <property type="entry name" value="Cyclophilin-like"/>
    <property type="match status" value="1"/>
</dbReference>
<dbReference type="InterPro" id="IPR017853">
    <property type="entry name" value="GH"/>
</dbReference>
<comment type="caution">
    <text evidence="3">The sequence shown here is derived from an EMBL/GenBank/DDBJ whole genome shotgun (WGS) entry which is preliminary data.</text>
</comment>
<organism evidence="3 4">
    <name type="scientific">Liquorilactobacillus oeni DSM 19972</name>
    <dbReference type="NCBI Taxonomy" id="1423777"/>
    <lineage>
        <taxon>Bacteria</taxon>
        <taxon>Bacillati</taxon>
        <taxon>Bacillota</taxon>
        <taxon>Bacilli</taxon>
        <taxon>Lactobacillales</taxon>
        <taxon>Lactobacillaceae</taxon>
        <taxon>Liquorilactobacillus</taxon>
    </lineage>
</organism>
<dbReference type="AlphaFoldDB" id="A0A0R1MB04"/>
<dbReference type="STRING" id="1423777.FD46_GL000827"/>
<sequence>MVSIMGCLGISVYPERAQTEEIFAYLEKAHTLGYKRLFTSLLEVKGEQEAVIDNFEKMISYAKKLGFQTLIDINPKLFRQLGISYTDLSFFHNLGVDGIRLDLGFTGLEEALMTRNPYGLKIEINMSSGTNYLENIMSYSPDRLNLLGCHNFYPQRYTGLGEKFFTECSAQFKKYSLHTAAFVSSASAKIGPWALQDGLPTLEEDRFKAIELQIEHLKSFGFIDDILIGNAFASESELKAGAAAFFAIQPQLHVELVTGISIVEKQAVLENLHLYRGDQSEYLIRDLNTRTKYAATPIKAQNNAEMIKRGDILLVNQNYGQYNGELQIALRDFPNDGRRNLVARIAPEDLFLLNKVQPWSTFDLKLR</sequence>
<dbReference type="PATRIC" id="fig|1423777.3.peg.850"/>
<evidence type="ECO:0000313" key="3">
    <source>
        <dbReference type="EMBL" id="KRL05415.1"/>
    </source>
</evidence>